<feature type="transmembrane region" description="Helical" evidence="1">
    <location>
        <begin position="103"/>
        <end position="125"/>
    </location>
</feature>
<dbReference type="InterPro" id="IPR049713">
    <property type="entry name" value="Pr6Pr-like"/>
</dbReference>
<evidence type="ECO:0008006" key="4">
    <source>
        <dbReference type="Google" id="ProtNLM"/>
    </source>
</evidence>
<dbReference type="RefSeq" id="WP_286344549.1">
    <property type="nucleotide sequence ID" value="NZ_AP027732.1"/>
</dbReference>
<name>A0ABN6Y410_9MICO</name>
<feature type="transmembrane region" description="Helical" evidence="1">
    <location>
        <begin position="40"/>
        <end position="63"/>
    </location>
</feature>
<dbReference type="EMBL" id="AP027732">
    <property type="protein sequence ID" value="BDZ51881.1"/>
    <property type="molecule type" value="Genomic_DNA"/>
</dbReference>
<keyword evidence="1" id="KW-0472">Membrane</keyword>
<keyword evidence="1" id="KW-1133">Transmembrane helix</keyword>
<feature type="transmembrane region" description="Helical" evidence="1">
    <location>
        <begin position="132"/>
        <end position="153"/>
    </location>
</feature>
<sequence>MTRTPQIMAVYRLVFAAFGLVAVISQFGVTLSKHYSIVNFFSYFTNLGNLIAIVVLVIGAVRLLRGTPSTRGWEIVRFCNTVDMVFVGLVFNILLAGTDVGDVIPWVNVVVHMLMPVVVLVDWIILPPSVRFRFVTALVGLVFPIAYSVYSLVRGAITAFYPYPFYNPKAVGGAFGVTLYLVALIIGLAVLSFLVLLVARARTKQRA</sequence>
<dbReference type="NCBIfam" id="NF038065">
    <property type="entry name" value="Pr6Pr"/>
    <property type="match status" value="1"/>
</dbReference>
<gene>
    <name evidence="2" type="ORF">GCM10025867_41220</name>
</gene>
<feature type="transmembrane region" description="Helical" evidence="1">
    <location>
        <begin position="9"/>
        <end position="28"/>
    </location>
</feature>
<proteinExistence type="predicted"/>
<organism evidence="2 3">
    <name type="scientific">Frondihabitans sucicola</name>
    <dbReference type="NCBI Taxonomy" id="1268041"/>
    <lineage>
        <taxon>Bacteria</taxon>
        <taxon>Bacillati</taxon>
        <taxon>Actinomycetota</taxon>
        <taxon>Actinomycetes</taxon>
        <taxon>Micrococcales</taxon>
        <taxon>Microbacteriaceae</taxon>
        <taxon>Frondihabitans</taxon>
    </lineage>
</organism>
<evidence type="ECO:0000313" key="3">
    <source>
        <dbReference type="Proteomes" id="UP001321486"/>
    </source>
</evidence>
<evidence type="ECO:0000256" key="1">
    <source>
        <dbReference type="SAM" id="Phobius"/>
    </source>
</evidence>
<feature type="transmembrane region" description="Helical" evidence="1">
    <location>
        <begin position="75"/>
        <end position="97"/>
    </location>
</feature>
<evidence type="ECO:0000313" key="2">
    <source>
        <dbReference type="EMBL" id="BDZ51881.1"/>
    </source>
</evidence>
<keyword evidence="3" id="KW-1185">Reference proteome</keyword>
<protein>
    <recommendedName>
        <fullName evidence="4">Pr6Pr family membrane protein</fullName>
    </recommendedName>
</protein>
<dbReference type="Proteomes" id="UP001321486">
    <property type="component" value="Chromosome"/>
</dbReference>
<reference evidence="3" key="1">
    <citation type="journal article" date="2019" name="Int. J. Syst. Evol. Microbiol.">
        <title>The Global Catalogue of Microorganisms (GCM) 10K type strain sequencing project: providing services to taxonomists for standard genome sequencing and annotation.</title>
        <authorList>
            <consortium name="The Broad Institute Genomics Platform"/>
            <consortium name="The Broad Institute Genome Sequencing Center for Infectious Disease"/>
            <person name="Wu L."/>
            <person name="Ma J."/>
        </authorList>
    </citation>
    <scope>NUCLEOTIDE SEQUENCE [LARGE SCALE GENOMIC DNA]</scope>
    <source>
        <strain evidence="3">NBRC 108728</strain>
    </source>
</reference>
<keyword evidence="1" id="KW-0812">Transmembrane</keyword>
<accession>A0ABN6Y410</accession>
<feature type="transmembrane region" description="Helical" evidence="1">
    <location>
        <begin position="173"/>
        <end position="199"/>
    </location>
</feature>